<proteinExistence type="predicted"/>
<gene>
    <name evidence="1" type="ORF">O0S08_27685</name>
</gene>
<dbReference type="RefSeq" id="WP_269032327.1">
    <property type="nucleotide sequence ID" value="NZ_CP114040.1"/>
</dbReference>
<name>A0ABY7GSV0_9BACT</name>
<organism evidence="1 2">
    <name type="scientific">Nannocystis punicea</name>
    <dbReference type="NCBI Taxonomy" id="2995304"/>
    <lineage>
        <taxon>Bacteria</taxon>
        <taxon>Pseudomonadati</taxon>
        <taxon>Myxococcota</taxon>
        <taxon>Polyangia</taxon>
        <taxon>Nannocystales</taxon>
        <taxon>Nannocystaceae</taxon>
        <taxon>Nannocystis</taxon>
    </lineage>
</organism>
<dbReference type="Proteomes" id="UP001164459">
    <property type="component" value="Chromosome"/>
</dbReference>
<accession>A0ABY7GSV0</accession>
<protein>
    <recommendedName>
        <fullName evidence="3">DUF4178 domain-containing protein</fullName>
    </recommendedName>
</protein>
<dbReference type="EMBL" id="CP114040">
    <property type="protein sequence ID" value="WAS89993.1"/>
    <property type="molecule type" value="Genomic_DNA"/>
</dbReference>
<sequence length="147" mass="16782">MSDTRLELYRQRFRSAPVGVWSHAVGTFAMIMNQVWTIRPDHTGMVQWLSGSGELRFFFEWQEAGDYLIRVRDREWIVEADGEPPDAAEPEDDEPEPWIDLRYEFSLGNHGDFPGEFVLLRSVGSEGFWWSDFPLILSGGAAALGQA</sequence>
<keyword evidence="2" id="KW-1185">Reference proteome</keyword>
<evidence type="ECO:0008006" key="3">
    <source>
        <dbReference type="Google" id="ProtNLM"/>
    </source>
</evidence>
<evidence type="ECO:0000313" key="2">
    <source>
        <dbReference type="Proteomes" id="UP001164459"/>
    </source>
</evidence>
<evidence type="ECO:0000313" key="1">
    <source>
        <dbReference type="EMBL" id="WAS89993.1"/>
    </source>
</evidence>
<reference evidence="1" key="1">
    <citation type="submission" date="2022-11" db="EMBL/GenBank/DDBJ databases">
        <title>Minimal conservation of predation-associated metabolite biosynthetic gene clusters underscores biosynthetic potential of Myxococcota including descriptions for ten novel species: Archangium lansinium sp. nov., Myxococcus landrumus sp. nov., Nannocystis bai.</title>
        <authorList>
            <person name="Ahearne A."/>
            <person name="Stevens C."/>
            <person name="Dowd S."/>
        </authorList>
    </citation>
    <scope>NUCLEOTIDE SEQUENCE</scope>
    <source>
        <strain evidence="1">Fl3</strain>
    </source>
</reference>